<name>A0ABW4MAR8_9SPHN</name>
<dbReference type="NCBIfam" id="TIGR01783">
    <property type="entry name" value="TonB-siderophor"/>
    <property type="match status" value="1"/>
</dbReference>
<comment type="similarity">
    <text evidence="2 14 15">Belongs to the TonB-dependent receptor family.</text>
</comment>
<evidence type="ECO:0000256" key="6">
    <source>
        <dbReference type="ARBA" id="ARBA00022692"/>
    </source>
</evidence>
<dbReference type="InterPro" id="IPR000531">
    <property type="entry name" value="Beta-barrel_TonB"/>
</dbReference>
<feature type="signal peptide" evidence="16">
    <location>
        <begin position="1"/>
        <end position="22"/>
    </location>
</feature>
<dbReference type="Proteomes" id="UP001597215">
    <property type="component" value="Unassembled WGS sequence"/>
</dbReference>
<evidence type="ECO:0000256" key="4">
    <source>
        <dbReference type="ARBA" id="ARBA00022452"/>
    </source>
</evidence>
<evidence type="ECO:0000313" key="20">
    <source>
        <dbReference type="Proteomes" id="UP001597215"/>
    </source>
</evidence>
<dbReference type="PANTHER" id="PTHR32552">
    <property type="entry name" value="FERRICHROME IRON RECEPTOR-RELATED"/>
    <property type="match status" value="1"/>
</dbReference>
<organism evidence="19 20">
    <name type="scientific">Sphingorhabdus buctiana</name>
    <dbReference type="NCBI Taxonomy" id="1508805"/>
    <lineage>
        <taxon>Bacteria</taxon>
        <taxon>Pseudomonadati</taxon>
        <taxon>Pseudomonadota</taxon>
        <taxon>Alphaproteobacteria</taxon>
        <taxon>Sphingomonadales</taxon>
        <taxon>Sphingomonadaceae</taxon>
        <taxon>Sphingorhabdus</taxon>
    </lineage>
</organism>
<keyword evidence="6 14" id="KW-0812">Transmembrane</keyword>
<gene>
    <name evidence="19" type="ORF">ACFSAG_01305</name>
</gene>
<evidence type="ECO:0000256" key="14">
    <source>
        <dbReference type="PROSITE-ProRule" id="PRU01360"/>
    </source>
</evidence>
<evidence type="ECO:0000256" key="15">
    <source>
        <dbReference type="RuleBase" id="RU003357"/>
    </source>
</evidence>
<sequence length="701" mass="77424">MLRFVGVSGLSLAAMLATPAYAGEYVEMAGDQCEECRTIIVTGSSSGYVAQDIVTATKTDTPILDVPQTIHVVTREQLDDQAQYSLGEVLRYVPGTTVGQGEGNRDQITLRGQNTTADFFLDGVRDDVQYYRGLYNVERVEVLKGPYALIFGRGGGGGIINRVQKTPVADESFGAARASITSFGGWDLSADLNAPLGDKAAVRINATYEKMESDRRFVDGERYAWNPYLAVDLSEDWKLGLSYEYANDDRVPDRGVPSIATSAGQPNTPVRGYDRLFFGVPGVNRTTLEAHIAKLRLDGQLADNLKFTSTLLYGDYDKLYVNVYANSAVSASNTVTLDAYSDPTKRENLIGQANLIWDVETGALDHKLLFGVEYGDQKTRNMRFNRTFSPGTTFNLNNPVYPTVTFTTPSRNTVSDVEFVSAYVQDQIGIGEHFDIVIGLRYDHFQIDGIDFIPAVDRPFGRSDDKISPRFGLIWKPQENISIYSSFSRSFLPRSGDQFISLTTTQENLAPEKFTNYELGAKWDIRPDLNVTAALFQLDRANATTPDPANPLTSINVGETRTKGLELAVTGRVLPDWQMSAGYTWQDGTLRGNENVRLGQLPKHQFSLWNRYDVSDALGLGLGVIHQSSQFAAIRTSATTTKLPSFTRVDAALFLDVSEKVQLQANVENLFDTDYFADAHNNNNITPGAPINGRVTVRVKF</sequence>
<evidence type="ECO:0000256" key="9">
    <source>
        <dbReference type="ARBA" id="ARBA00023065"/>
    </source>
</evidence>
<keyword evidence="5" id="KW-0410">Iron transport</keyword>
<evidence type="ECO:0000259" key="17">
    <source>
        <dbReference type="Pfam" id="PF00593"/>
    </source>
</evidence>
<evidence type="ECO:0000256" key="5">
    <source>
        <dbReference type="ARBA" id="ARBA00022496"/>
    </source>
</evidence>
<feature type="domain" description="TonB-dependent receptor-like beta-barrel" evidence="17">
    <location>
        <begin position="225"/>
        <end position="670"/>
    </location>
</feature>
<dbReference type="EMBL" id="JBHUEL010000002">
    <property type="protein sequence ID" value="MFD1765478.1"/>
    <property type="molecule type" value="Genomic_DNA"/>
</dbReference>
<keyword evidence="13 14" id="KW-0998">Cell outer membrane</keyword>
<dbReference type="SUPFAM" id="SSF56935">
    <property type="entry name" value="Porins"/>
    <property type="match status" value="1"/>
</dbReference>
<protein>
    <submittedName>
        <fullName evidence="19">TonB-dependent receptor</fullName>
    </submittedName>
</protein>
<dbReference type="InterPro" id="IPR037066">
    <property type="entry name" value="Plug_dom_sf"/>
</dbReference>
<dbReference type="InterPro" id="IPR036942">
    <property type="entry name" value="Beta-barrel_TonB_sf"/>
</dbReference>
<evidence type="ECO:0000313" key="19">
    <source>
        <dbReference type="EMBL" id="MFD1765478.1"/>
    </source>
</evidence>
<keyword evidence="8" id="KW-0408">Iron</keyword>
<proteinExistence type="inferred from homology"/>
<accession>A0ABW4MAR8</accession>
<keyword evidence="11 14" id="KW-0472">Membrane</keyword>
<evidence type="ECO:0000256" key="1">
    <source>
        <dbReference type="ARBA" id="ARBA00004571"/>
    </source>
</evidence>
<comment type="caution">
    <text evidence="19">The sequence shown here is derived from an EMBL/GenBank/DDBJ whole genome shotgun (WGS) entry which is preliminary data.</text>
</comment>
<keyword evidence="10 15" id="KW-0798">TonB box</keyword>
<feature type="domain" description="TonB-dependent receptor plug" evidence="18">
    <location>
        <begin position="63"/>
        <end position="159"/>
    </location>
</feature>
<keyword evidence="12 19" id="KW-0675">Receptor</keyword>
<evidence type="ECO:0000256" key="2">
    <source>
        <dbReference type="ARBA" id="ARBA00009810"/>
    </source>
</evidence>
<evidence type="ECO:0000256" key="12">
    <source>
        <dbReference type="ARBA" id="ARBA00023170"/>
    </source>
</evidence>
<evidence type="ECO:0000259" key="18">
    <source>
        <dbReference type="Pfam" id="PF07715"/>
    </source>
</evidence>
<dbReference type="CDD" id="cd01347">
    <property type="entry name" value="ligand_gated_channel"/>
    <property type="match status" value="1"/>
</dbReference>
<comment type="subcellular location">
    <subcellularLocation>
        <location evidence="1 14">Cell outer membrane</location>
        <topology evidence="1 14">Multi-pass membrane protein</topology>
    </subcellularLocation>
</comment>
<dbReference type="PANTHER" id="PTHR32552:SF68">
    <property type="entry name" value="FERRICHROME OUTER MEMBRANE TRANSPORTER_PHAGE RECEPTOR"/>
    <property type="match status" value="1"/>
</dbReference>
<keyword evidence="7 16" id="KW-0732">Signal</keyword>
<dbReference type="PROSITE" id="PS52016">
    <property type="entry name" value="TONB_DEPENDENT_REC_3"/>
    <property type="match status" value="1"/>
</dbReference>
<keyword evidence="3 14" id="KW-0813">Transport</keyword>
<evidence type="ECO:0000256" key="13">
    <source>
        <dbReference type="ARBA" id="ARBA00023237"/>
    </source>
</evidence>
<keyword evidence="4 14" id="KW-1134">Transmembrane beta strand</keyword>
<feature type="chain" id="PRO_5045851337" evidence="16">
    <location>
        <begin position="23"/>
        <end position="701"/>
    </location>
</feature>
<dbReference type="InterPro" id="IPR039426">
    <property type="entry name" value="TonB-dep_rcpt-like"/>
</dbReference>
<evidence type="ECO:0000256" key="11">
    <source>
        <dbReference type="ARBA" id="ARBA00023136"/>
    </source>
</evidence>
<dbReference type="InterPro" id="IPR012910">
    <property type="entry name" value="Plug_dom"/>
</dbReference>
<dbReference type="Pfam" id="PF07715">
    <property type="entry name" value="Plug"/>
    <property type="match status" value="1"/>
</dbReference>
<evidence type="ECO:0000256" key="10">
    <source>
        <dbReference type="ARBA" id="ARBA00023077"/>
    </source>
</evidence>
<evidence type="ECO:0000256" key="8">
    <source>
        <dbReference type="ARBA" id="ARBA00023004"/>
    </source>
</evidence>
<evidence type="ECO:0000256" key="7">
    <source>
        <dbReference type="ARBA" id="ARBA00022729"/>
    </source>
</evidence>
<keyword evidence="9" id="KW-0406">Ion transport</keyword>
<dbReference type="Pfam" id="PF00593">
    <property type="entry name" value="TonB_dep_Rec_b-barrel"/>
    <property type="match status" value="1"/>
</dbReference>
<dbReference type="Gene3D" id="2.40.170.20">
    <property type="entry name" value="TonB-dependent receptor, beta-barrel domain"/>
    <property type="match status" value="1"/>
</dbReference>
<reference evidence="20" key="1">
    <citation type="journal article" date="2019" name="Int. J. Syst. Evol. Microbiol.">
        <title>The Global Catalogue of Microorganisms (GCM) 10K type strain sequencing project: providing services to taxonomists for standard genome sequencing and annotation.</title>
        <authorList>
            <consortium name="The Broad Institute Genomics Platform"/>
            <consortium name="The Broad Institute Genome Sequencing Center for Infectious Disease"/>
            <person name="Wu L."/>
            <person name="Ma J."/>
        </authorList>
    </citation>
    <scope>NUCLEOTIDE SEQUENCE [LARGE SCALE GENOMIC DNA]</scope>
    <source>
        <strain evidence="20">CGMCC 1.12449</strain>
    </source>
</reference>
<evidence type="ECO:0000256" key="16">
    <source>
        <dbReference type="SAM" id="SignalP"/>
    </source>
</evidence>
<dbReference type="Gene3D" id="2.170.130.10">
    <property type="entry name" value="TonB-dependent receptor, plug domain"/>
    <property type="match status" value="1"/>
</dbReference>
<evidence type="ECO:0000256" key="3">
    <source>
        <dbReference type="ARBA" id="ARBA00022448"/>
    </source>
</evidence>
<dbReference type="InterPro" id="IPR010105">
    <property type="entry name" value="TonB_sidphr_rcpt"/>
</dbReference>
<dbReference type="RefSeq" id="WP_381510762.1">
    <property type="nucleotide sequence ID" value="NZ_JBHUEL010000002.1"/>
</dbReference>
<keyword evidence="20" id="KW-1185">Reference proteome</keyword>